<gene>
    <name evidence="2" type="ORF">SARC_18050</name>
</gene>
<protein>
    <recommendedName>
        <fullName evidence="4">Nucleotide exchange factor Fes1 domain-containing protein</fullName>
    </recommendedName>
</protein>
<dbReference type="InterPro" id="IPR016024">
    <property type="entry name" value="ARM-type_fold"/>
</dbReference>
<reference evidence="2 3" key="1">
    <citation type="submission" date="2011-02" db="EMBL/GenBank/DDBJ databases">
        <title>The Genome Sequence of Sphaeroforma arctica JP610.</title>
        <authorList>
            <consortium name="The Broad Institute Genome Sequencing Platform"/>
            <person name="Russ C."/>
            <person name="Cuomo C."/>
            <person name="Young S.K."/>
            <person name="Zeng Q."/>
            <person name="Gargeya S."/>
            <person name="Alvarado L."/>
            <person name="Berlin A."/>
            <person name="Chapman S.B."/>
            <person name="Chen Z."/>
            <person name="Freedman E."/>
            <person name="Gellesch M."/>
            <person name="Goldberg J."/>
            <person name="Griggs A."/>
            <person name="Gujja S."/>
            <person name="Heilman E."/>
            <person name="Heiman D."/>
            <person name="Howarth C."/>
            <person name="Mehta T."/>
            <person name="Neiman D."/>
            <person name="Pearson M."/>
            <person name="Roberts A."/>
            <person name="Saif S."/>
            <person name="Shea T."/>
            <person name="Shenoy N."/>
            <person name="Sisk P."/>
            <person name="Stolte C."/>
            <person name="Sykes S."/>
            <person name="White J."/>
            <person name="Yandava C."/>
            <person name="Burger G."/>
            <person name="Gray M.W."/>
            <person name="Holland P.W.H."/>
            <person name="King N."/>
            <person name="Lang F.B.F."/>
            <person name="Roger A.J."/>
            <person name="Ruiz-Trillo I."/>
            <person name="Haas B."/>
            <person name="Nusbaum C."/>
            <person name="Birren B."/>
        </authorList>
    </citation>
    <scope>NUCLEOTIDE SEQUENCE [LARGE SCALE GENOMIC DNA]</scope>
    <source>
        <strain evidence="2 3">JP610</strain>
    </source>
</reference>
<evidence type="ECO:0000313" key="3">
    <source>
        <dbReference type="Proteomes" id="UP000054560"/>
    </source>
</evidence>
<organism evidence="2 3">
    <name type="scientific">Sphaeroforma arctica JP610</name>
    <dbReference type="NCBI Taxonomy" id="667725"/>
    <lineage>
        <taxon>Eukaryota</taxon>
        <taxon>Ichthyosporea</taxon>
        <taxon>Ichthyophonida</taxon>
        <taxon>Sphaeroforma</taxon>
    </lineage>
</organism>
<dbReference type="SUPFAM" id="SSF48371">
    <property type="entry name" value="ARM repeat"/>
    <property type="match status" value="1"/>
</dbReference>
<accession>A0A0L0EYD4</accession>
<dbReference type="Gene3D" id="1.25.10.10">
    <property type="entry name" value="Leucine-rich Repeat Variant"/>
    <property type="match status" value="1"/>
</dbReference>
<dbReference type="GeneID" id="25918554"/>
<evidence type="ECO:0000256" key="1">
    <source>
        <dbReference type="ARBA" id="ARBA00022737"/>
    </source>
</evidence>
<dbReference type="InterPro" id="IPR000357">
    <property type="entry name" value="HEAT"/>
</dbReference>
<dbReference type="InterPro" id="IPR011989">
    <property type="entry name" value="ARM-like"/>
</dbReference>
<sequence>MHTDSALSVREKQRLLMELEEDLHDIELADIFTAANGIPQLLTMLSHTDTTVRASAALAFGSCVQ</sequence>
<evidence type="ECO:0000313" key="2">
    <source>
        <dbReference type="EMBL" id="KNC69440.1"/>
    </source>
</evidence>
<name>A0A0L0EYD4_9EUKA</name>
<dbReference type="RefSeq" id="XP_014143342.1">
    <property type="nucleotide sequence ID" value="XM_014287867.1"/>
</dbReference>
<dbReference type="AlphaFoldDB" id="A0A0L0EYD4"/>
<dbReference type="EMBL" id="KQ254972">
    <property type="protein sequence ID" value="KNC69440.1"/>
    <property type="molecule type" value="Genomic_DNA"/>
</dbReference>
<proteinExistence type="predicted"/>
<dbReference type="Proteomes" id="UP000054560">
    <property type="component" value="Unassembled WGS sequence"/>
</dbReference>
<evidence type="ECO:0008006" key="4">
    <source>
        <dbReference type="Google" id="ProtNLM"/>
    </source>
</evidence>
<dbReference type="Pfam" id="PF02985">
    <property type="entry name" value="HEAT"/>
    <property type="match status" value="1"/>
</dbReference>
<keyword evidence="3" id="KW-1185">Reference proteome</keyword>
<feature type="non-terminal residue" evidence="2">
    <location>
        <position position="65"/>
    </location>
</feature>
<keyword evidence="1" id="KW-0677">Repeat</keyword>